<dbReference type="Gene3D" id="3.40.50.2000">
    <property type="entry name" value="Glycogen Phosphorylase B"/>
    <property type="match status" value="2"/>
</dbReference>
<evidence type="ECO:0000256" key="1">
    <source>
        <dbReference type="ARBA" id="ARBA00022679"/>
    </source>
</evidence>
<feature type="domain" description="Glucosyltransferase 3-like N-terminal" evidence="2">
    <location>
        <begin position="7"/>
        <end position="152"/>
    </location>
</feature>
<gene>
    <name evidence="4" type="ORF">QUW44_01840</name>
</gene>
<protein>
    <submittedName>
        <fullName evidence="4">Beta-1,6-galactofuranosyltransferase</fullName>
    </submittedName>
</protein>
<proteinExistence type="predicted"/>
<dbReference type="RefSeq" id="WP_289585738.1">
    <property type="nucleotide sequence ID" value="NZ_JAUDDW010000003.1"/>
</dbReference>
<comment type="caution">
    <text evidence="4">The sequence shown here is derived from an EMBL/GenBank/DDBJ whole genome shotgun (WGS) entry which is preliminary data.</text>
</comment>
<evidence type="ECO:0000259" key="3">
    <source>
        <dbReference type="Pfam" id="PF26337"/>
    </source>
</evidence>
<dbReference type="EMBL" id="JAUDDW010000003">
    <property type="protein sequence ID" value="MDM8265913.1"/>
    <property type="molecule type" value="Genomic_DNA"/>
</dbReference>
<reference evidence="5" key="1">
    <citation type="submission" date="2023-06" db="EMBL/GenBank/DDBJ databases">
        <title>Identification and characterization of horizontal gene transfer across gut microbiota members of farm animals based on homology search.</title>
        <authorList>
            <person name="Zeman M."/>
            <person name="Kubasova T."/>
            <person name="Jahodarova E."/>
            <person name="Nykrynova M."/>
            <person name="Rychlik I."/>
        </authorList>
    </citation>
    <scope>NUCLEOTIDE SEQUENCE [LARGE SCALE GENOMIC DNA]</scope>
    <source>
        <strain evidence="5">161_Gplus</strain>
    </source>
</reference>
<dbReference type="Proteomes" id="UP001529343">
    <property type="component" value="Unassembled WGS sequence"/>
</dbReference>
<name>A0ABT7UW36_9LACO</name>
<evidence type="ECO:0000313" key="5">
    <source>
        <dbReference type="Proteomes" id="UP001529343"/>
    </source>
</evidence>
<accession>A0ABT7UW36</accession>
<dbReference type="InterPro" id="IPR058592">
    <property type="entry name" value="Gtf3_C"/>
</dbReference>
<dbReference type="Pfam" id="PF26334">
    <property type="entry name" value="Gtf3_N"/>
    <property type="match status" value="1"/>
</dbReference>
<dbReference type="PIRSF" id="PIRSF007023">
    <property type="entry name" value="UDP-Galf_transf"/>
    <property type="match status" value="1"/>
</dbReference>
<dbReference type="InterPro" id="IPR058591">
    <property type="entry name" value="Gtf3_N"/>
</dbReference>
<organism evidence="4 5">
    <name type="scientific">Limosilactobacillus pontis</name>
    <dbReference type="NCBI Taxonomy" id="35787"/>
    <lineage>
        <taxon>Bacteria</taxon>
        <taxon>Bacillati</taxon>
        <taxon>Bacillota</taxon>
        <taxon>Bacilli</taxon>
        <taxon>Lactobacillales</taxon>
        <taxon>Lactobacillaceae</taxon>
        <taxon>Limosilactobacillus</taxon>
    </lineage>
</organism>
<keyword evidence="1" id="KW-0808">Transferase</keyword>
<dbReference type="Pfam" id="PF26337">
    <property type="entry name" value="Gtf3_C"/>
    <property type="match status" value="1"/>
</dbReference>
<evidence type="ECO:0000313" key="4">
    <source>
        <dbReference type="EMBL" id="MDM8265913.1"/>
    </source>
</evidence>
<keyword evidence="5" id="KW-1185">Reference proteome</keyword>
<feature type="domain" description="Glucosyltransferase 3-like C-terminal" evidence="3">
    <location>
        <begin position="171"/>
        <end position="329"/>
    </location>
</feature>
<sequence>MANANYVISWHDTVNHGGSKAKQDVENFLKAEGYREIDTPANNISKVLFVYFKFPRIVKSIHNSTILFQFPSGKPFLRKKMMESIRNSDNKLVVLIHDIESLRLNHEPGREKENAEEIDLLKKCDGIISHNEAMTEWLHQQGVMVPITNLGIFDYDNPQKVNTDGKYDGSICFAGNLEKSSFLNKLQLKHSLVLFGSHPADSYHEHLKYAGMFPPEVLPQKLTQNFGLVWDGPDVNSCTGPYGEYMRYNDPHKVSLYLSSGIPVIIWREAALANFIQQNNLGILIDDLTELDKVLDHLSAEEYAAMKENVVNFSGRLRGGHYIKQAMKNISKATDGGDNA</sequence>
<evidence type="ECO:0000259" key="2">
    <source>
        <dbReference type="Pfam" id="PF26334"/>
    </source>
</evidence>